<evidence type="ECO:0000256" key="2">
    <source>
        <dbReference type="ARBA" id="ARBA00004443"/>
    </source>
</evidence>
<evidence type="ECO:0000256" key="8">
    <source>
        <dbReference type="ARBA" id="ARBA00023128"/>
    </source>
</evidence>
<reference evidence="12 13" key="1">
    <citation type="submission" date="2024-02" db="EMBL/GenBank/DDBJ databases">
        <title>De novo assembly and annotation of 12 fungi associated with fruit tree decline syndrome in Ontario, Canada.</title>
        <authorList>
            <person name="Sulman M."/>
            <person name="Ellouze W."/>
            <person name="Ilyukhin E."/>
        </authorList>
    </citation>
    <scope>NUCLEOTIDE SEQUENCE [LARGE SCALE GENOMIC DNA]</scope>
    <source>
        <strain evidence="12 13">M169</strain>
    </source>
</reference>
<proteinExistence type="inferred from homology"/>
<keyword evidence="9" id="KW-0472">Membrane</keyword>
<feature type="region of interest" description="Disordered" evidence="10">
    <location>
        <begin position="70"/>
        <end position="105"/>
    </location>
</feature>
<accession>A0ABR1NV86</accession>
<evidence type="ECO:0000256" key="6">
    <source>
        <dbReference type="ARBA" id="ARBA00022792"/>
    </source>
</evidence>
<evidence type="ECO:0000256" key="9">
    <source>
        <dbReference type="ARBA" id="ARBA00023136"/>
    </source>
</evidence>
<keyword evidence="4" id="KW-0813">Transport</keyword>
<evidence type="ECO:0000256" key="7">
    <source>
        <dbReference type="ARBA" id="ARBA00022982"/>
    </source>
</evidence>
<evidence type="ECO:0000313" key="13">
    <source>
        <dbReference type="Proteomes" id="UP001430848"/>
    </source>
</evidence>
<keyword evidence="5" id="KW-0679">Respiratory chain</keyword>
<comment type="caution">
    <text evidence="12">The sequence shown here is derived from an EMBL/GenBank/DDBJ whole genome shotgun (WGS) entry which is preliminary data.</text>
</comment>
<comment type="subcellular location">
    <subcellularLocation>
        <location evidence="2">Mitochondrion inner membrane</location>
        <topology evidence="2">Peripheral membrane protein</topology>
        <orientation evidence="2">Matrix side</orientation>
    </subcellularLocation>
</comment>
<dbReference type="InterPro" id="IPR016464">
    <property type="entry name" value="NADH_Ub_cplx-1_asu_su-2"/>
</dbReference>
<dbReference type="SUPFAM" id="SSF52833">
    <property type="entry name" value="Thioredoxin-like"/>
    <property type="match status" value="1"/>
</dbReference>
<dbReference type="InterPro" id="IPR007741">
    <property type="entry name" value="Ribosomal_mL43/mS25/NADH_DH"/>
</dbReference>
<keyword evidence="8" id="KW-0496">Mitochondrion</keyword>
<evidence type="ECO:0000256" key="5">
    <source>
        <dbReference type="ARBA" id="ARBA00022660"/>
    </source>
</evidence>
<dbReference type="EMBL" id="JAKNSF020000099">
    <property type="protein sequence ID" value="KAK7716681.1"/>
    <property type="molecule type" value="Genomic_DNA"/>
</dbReference>
<feature type="domain" description="Ribosomal protein/NADH dehydrogenase" evidence="11">
    <location>
        <begin position="20"/>
        <end position="96"/>
    </location>
</feature>
<keyword evidence="7" id="KW-0249">Electron transport</keyword>
<comment type="similarity">
    <text evidence="3">Belongs to the complex I NDUFA2 subunit family.</text>
</comment>
<gene>
    <name evidence="12" type="ORF">SLS63_011106</name>
</gene>
<evidence type="ECO:0000259" key="11">
    <source>
        <dbReference type="SMART" id="SM00916"/>
    </source>
</evidence>
<keyword evidence="13" id="KW-1185">Reference proteome</keyword>
<evidence type="ECO:0000313" key="12">
    <source>
        <dbReference type="EMBL" id="KAK7716681.1"/>
    </source>
</evidence>
<evidence type="ECO:0000256" key="10">
    <source>
        <dbReference type="SAM" id="MobiDB-lite"/>
    </source>
</evidence>
<dbReference type="Gene3D" id="3.40.30.10">
    <property type="entry name" value="Glutaredoxin"/>
    <property type="match status" value="1"/>
</dbReference>
<dbReference type="PANTHER" id="PTHR12878">
    <property type="entry name" value="NADH-UBIQUINONE OXIDOREDUCTASE B8 SUBUNIT"/>
    <property type="match status" value="1"/>
</dbReference>
<evidence type="ECO:0000256" key="1">
    <source>
        <dbReference type="ARBA" id="ARBA00003195"/>
    </source>
</evidence>
<dbReference type="PANTHER" id="PTHR12878:SF0">
    <property type="entry name" value="NADH DEHYDROGENASE [UBIQUINONE] 1 ALPHA SUBCOMPLEX SUBUNIT 2"/>
    <property type="match status" value="1"/>
</dbReference>
<dbReference type="Pfam" id="PF05047">
    <property type="entry name" value="L51_S25_CI-B8"/>
    <property type="match status" value="1"/>
</dbReference>
<evidence type="ECO:0000256" key="4">
    <source>
        <dbReference type="ARBA" id="ARBA00022448"/>
    </source>
</evidence>
<protein>
    <recommendedName>
        <fullName evidence="11">Ribosomal protein/NADH dehydrogenase domain-containing protein</fullName>
    </recommendedName>
</protein>
<name>A0ABR1NV86_DIAER</name>
<sequence length="113" mass="12460">MATRYAFTRSLKEVRFLFCQTSEQSAATRAFLTKSYPTMKKHNPSIPIMLREAQGTSPKVYARYEFGQEKSQSLEGTAPLPAKPGSPKLRNLESGGQARGGYATDGLTVELQV</sequence>
<dbReference type="InterPro" id="IPR036249">
    <property type="entry name" value="Thioredoxin-like_sf"/>
</dbReference>
<keyword evidence="6" id="KW-0999">Mitochondrion inner membrane</keyword>
<comment type="function">
    <text evidence="1">Accessory subunit of the mitochondrial membrane respiratory chain NADH dehydrogenase (Complex I), that is believed not to be involved in catalysis. Complex I functions in the transfer of electrons from NADH to the respiratory chain. The immediate electron acceptor for the enzyme is believed to be ubiquinone.</text>
</comment>
<organism evidence="12 13">
    <name type="scientific">Diaporthe eres</name>
    <name type="common">Phomopsis oblonga</name>
    <dbReference type="NCBI Taxonomy" id="83184"/>
    <lineage>
        <taxon>Eukaryota</taxon>
        <taxon>Fungi</taxon>
        <taxon>Dikarya</taxon>
        <taxon>Ascomycota</taxon>
        <taxon>Pezizomycotina</taxon>
        <taxon>Sordariomycetes</taxon>
        <taxon>Sordariomycetidae</taxon>
        <taxon>Diaporthales</taxon>
        <taxon>Diaporthaceae</taxon>
        <taxon>Diaporthe</taxon>
        <taxon>Diaporthe eres species complex</taxon>
    </lineage>
</organism>
<evidence type="ECO:0000256" key="3">
    <source>
        <dbReference type="ARBA" id="ARBA00008939"/>
    </source>
</evidence>
<dbReference type="Proteomes" id="UP001430848">
    <property type="component" value="Unassembled WGS sequence"/>
</dbReference>
<dbReference type="SMART" id="SM00916">
    <property type="entry name" value="L51_S25_CI-B8"/>
    <property type="match status" value="1"/>
</dbReference>